<reference evidence="3 4" key="1">
    <citation type="journal article" date="2019" name="Int. J. Syst. Evol. Microbiol.">
        <title>The Global Catalogue of Microorganisms (GCM) 10K type strain sequencing project: providing services to taxonomists for standard genome sequencing and annotation.</title>
        <authorList>
            <consortium name="The Broad Institute Genomics Platform"/>
            <consortium name="The Broad Institute Genome Sequencing Center for Infectious Disease"/>
            <person name="Wu L."/>
            <person name="Ma J."/>
        </authorList>
    </citation>
    <scope>NUCLEOTIDE SEQUENCE [LARGE SCALE GENOMIC DNA]</scope>
    <source>
        <strain evidence="3 4">CGMCC 1.10390</strain>
    </source>
</reference>
<dbReference type="SMART" id="SM00852">
    <property type="entry name" value="MoCF_biosynth"/>
    <property type="match status" value="1"/>
</dbReference>
<dbReference type="EMBL" id="JBHUDO010000001">
    <property type="protein sequence ID" value="MFD1644554.1"/>
    <property type="molecule type" value="Genomic_DNA"/>
</dbReference>
<dbReference type="SUPFAM" id="SSF63882">
    <property type="entry name" value="MoeA N-terminal region -like"/>
    <property type="match status" value="1"/>
</dbReference>
<dbReference type="RefSeq" id="WP_256399820.1">
    <property type="nucleotide sequence ID" value="NZ_JANHJR010000002.1"/>
</dbReference>
<feature type="domain" description="MoaB/Mog" evidence="2">
    <location>
        <begin position="178"/>
        <end position="310"/>
    </location>
</feature>
<dbReference type="PROSITE" id="PS01079">
    <property type="entry name" value="MOCF_BIOSYNTHESIS_2"/>
    <property type="match status" value="1"/>
</dbReference>
<dbReference type="Proteomes" id="UP001597034">
    <property type="component" value="Unassembled WGS sequence"/>
</dbReference>
<protein>
    <submittedName>
        <fullName evidence="3">Molybdopterin molybdotransferase MoeA</fullName>
    </submittedName>
</protein>
<comment type="caution">
    <text evidence="3">The sequence shown here is derived from an EMBL/GenBank/DDBJ whole genome shotgun (WGS) entry which is preliminary data.</text>
</comment>
<dbReference type="GO" id="GO:0006777">
    <property type="term" value="P:Mo-molybdopterin cofactor biosynthetic process"/>
    <property type="evidence" value="ECO:0007669"/>
    <property type="project" value="UniProtKB-KW"/>
</dbReference>
<dbReference type="Gene3D" id="2.170.190.11">
    <property type="entry name" value="Molybdopterin biosynthesis moea protein, domain 3"/>
    <property type="match status" value="1"/>
</dbReference>
<evidence type="ECO:0000259" key="2">
    <source>
        <dbReference type="SMART" id="SM00852"/>
    </source>
</evidence>
<name>A0ABD6DE28_9EURY</name>
<dbReference type="Gene3D" id="3.90.105.10">
    <property type="entry name" value="Molybdopterin biosynthesis moea protein, domain 2"/>
    <property type="match status" value="1"/>
</dbReference>
<dbReference type="Gene3D" id="3.40.980.10">
    <property type="entry name" value="MoaB/Mog-like domain"/>
    <property type="match status" value="1"/>
</dbReference>
<dbReference type="AlphaFoldDB" id="A0ABD6DE28"/>
<evidence type="ECO:0000256" key="1">
    <source>
        <dbReference type="ARBA" id="ARBA00023150"/>
    </source>
</evidence>
<dbReference type="InterPro" id="IPR036135">
    <property type="entry name" value="MoeA_linker/N_sf"/>
</dbReference>
<dbReference type="InterPro" id="IPR005110">
    <property type="entry name" value="MoeA_linker/N"/>
</dbReference>
<evidence type="ECO:0000313" key="4">
    <source>
        <dbReference type="Proteomes" id="UP001597034"/>
    </source>
</evidence>
<dbReference type="Pfam" id="PF03453">
    <property type="entry name" value="MoeA_N"/>
    <property type="match status" value="1"/>
</dbReference>
<dbReference type="CDD" id="cd00887">
    <property type="entry name" value="MoeA"/>
    <property type="match status" value="1"/>
</dbReference>
<sequence>MTDDLLSRDRAVEHVLSLRADSLQDRATDSVTPDAVAGRTLAETVDAPADVPPHDYATMDGFAFDAADDYPLTVVGERVTPDDEPPELGSGEAVRIATGAPLPEGATVVVKREDTTDTDGELHGPDLPPGTHVYERGSTVRAGEQVFAAGERLSPKDAVLLDDLGVETVVVRERASVGVVATGTEIHEGSQPDRDSNMLLALARSWGHDATHAGTAPDEPDAVRTLLTDAAETHDVVVSTGGTSVGHGDHVVETLADLGELVVHGVALRPGKPVTVARLPEQDAVAVALPGKPVAAHTTACLVARPLFTGSASLPTLAATATVALDVPETDAIGGEGVEYAVPVRLDAGRATPLGHPDSGLAIYDRTFDPSVLASSTRATRADGLVLTREGFAVDETVAVVPYEALEA</sequence>
<proteinExistence type="predicted"/>
<dbReference type="InterPro" id="IPR036425">
    <property type="entry name" value="MoaB/Mog-like_dom_sf"/>
</dbReference>
<evidence type="ECO:0000313" key="3">
    <source>
        <dbReference type="EMBL" id="MFD1644554.1"/>
    </source>
</evidence>
<dbReference type="InterPro" id="IPR001453">
    <property type="entry name" value="MoaB/Mog_dom"/>
</dbReference>
<dbReference type="Pfam" id="PF00994">
    <property type="entry name" value="MoCF_biosynth"/>
    <property type="match status" value="1"/>
</dbReference>
<keyword evidence="4" id="KW-1185">Reference proteome</keyword>
<keyword evidence="1" id="KW-0501">Molybdenum cofactor biosynthesis</keyword>
<dbReference type="PANTHER" id="PTHR10192">
    <property type="entry name" value="MOLYBDOPTERIN BIOSYNTHESIS PROTEIN"/>
    <property type="match status" value="1"/>
</dbReference>
<dbReference type="InterPro" id="IPR038987">
    <property type="entry name" value="MoeA-like"/>
</dbReference>
<accession>A0ABD6DE28</accession>
<dbReference type="InterPro" id="IPR008284">
    <property type="entry name" value="MoCF_biosynth_CS"/>
</dbReference>
<dbReference type="PANTHER" id="PTHR10192:SF19">
    <property type="entry name" value="MOLYBDOPTERIN BIOSYNTHESIS PROTEIN MJ0666-RELATED"/>
    <property type="match status" value="1"/>
</dbReference>
<gene>
    <name evidence="3" type="ORF">ACFSBL_02560</name>
</gene>
<dbReference type="SUPFAM" id="SSF53218">
    <property type="entry name" value="Molybdenum cofactor biosynthesis proteins"/>
    <property type="match status" value="1"/>
</dbReference>
<organism evidence="3 4">
    <name type="scientific">Haloarchaeobius litoreus</name>
    <dbReference type="NCBI Taxonomy" id="755306"/>
    <lineage>
        <taxon>Archaea</taxon>
        <taxon>Methanobacteriati</taxon>
        <taxon>Methanobacteriota</taxon>
        <taxon>Stenosarchaea group</taxon>
        <taxon>Halobacteria</taxon>
        <taxon>Halobacteriales</taxon>
        <taxon>Halorubellaceae</taxon>
        <taxon>Haloarchaeobius</taxon>
    </lineage>
</organism>